<evidence type="ECO:0000313" key="6">
    <source>
        <dbReference type="EMBL" id="RFT07725.1"/>
    </source>
</evidence>
<comment type="caution">
    <text evidence="6">The sequence shown here is derived from an EMBL/GenBank/DDBJ whole genome shotgun (WGS) entry which is preliminary data.</text>
</comment>
<dbReference type="EMBL" id="QQRQ01000001">
    <property type="protein sequence ID" value="RFT07725.1"/>
    <property type="molecule type" value="Genomic_DNA"/>
</dbReference>
<dbReference type="GO" id="GO:0030488">
    <property type="term" value="P:tRNA methylation"/>
    <property type="evidence" value="ECO:0007669"/>
    <property type="project" value="TreeGrafter"/>
</dbReference>
<dbReference type="AlphaFoldDB" id="A0A3E2B6V7"/>
<evidence type="ECO:0000313" key="7">
    <source>
        <dbReference type="Proteomes" id="UP000260649"/>
    </source>
</evidence>
<dbReference type="Pfam" id="PF01926">
    <property type="entry name" value="MMR_HSR1"/>
    <property type="match status" value="1"/>
</dbReference>
<proteinExistence type="predicted"/>
<dbReference type="PANTHER" id="PTHR42714:SF6">
    <property type="entry name" value="TRANSLATION INITIATION FACTOR IF-2"/>
    <property type="match status" value="1"/>
</dbReference>
<dbReference type="SUPFAM" id="SSF52540">
    <property type="entry name" value="P-loop containing nucleoside triphosphate hydrolases"/>
    <property type="match status" value="1"/>
</dbReference>
<dbReference type="Pfam" id="PF18128">
    <property type="entry name" value="HydF_dimer"/>
    <property type="match status" value="1"/>
</dbReference>
<dbReference type="InterPro" id="IPR023873">
    <property type="entry name" value="FeFe-hyd_GTPase_HydF"/>
</dbReference>
<name>A0A3E2B6V7_9FIRM</name>
<dbReference type="InterPro" id="IPR027417">
    <property type="entry name" value="P-loop_NTPase"/>
</dbReference>
<dbReference type="InterPro" id="IPR005225">
    <property type="entry name" value="Small_GTP-bd"/>
</dbReference>
<evidence type="ECO:0000259" key="3">
    <source>
        <dbReference type="Pfam" id="PF01926"/>
    </source>
</evidence>
<feature type="domain" description="Hydrogen maturase F dimerization" evidence="4">
    <location>
        <begin position="181"/>
        <end position="277"/>
    </location>
</feature>
<organism evidence="6 7">
    <name type="scientific">Evtepia gabavorous</name>
    <dbReference type="NCBI Taxonomy" id="2211183"/>
    <lineage>
        <taxon>Bacteria</taxon>
        <taxon>Bacillati</taxon>
        <taxon>Bacillota</taxon>
        <taxon>Clostridia</taxon>
        <taxon>Eubacteriales</taxon>
        <taxon>Evtepia</taxon>
    </lineage>
</organism>
<dbReference type="GO" id="GO:0005737">
    <property type="term" value="C:cytoplasm"/>
    <property type="evidence" value="ECO:0007669"/>
    <property type="project" value="TreeGrafter"/>
</dbReference>
<dbReference type="Gene3D" id="3.40.50.300">
    <property type="entry name" value="P-loop containing nucleotide triphosphate hydrolases"/>
    <property type="match status" value="1"/>
</dbReference>
<keyword evidence="7" id="KW-1185">Reference proteome</keyword>
<evidence type="ECO:0000259" key="5">
    <source>
        <dbReference type="Pfam" id="PF18133"/>
    </source>
</evidence>
<dbReference type="InterPro" id="IPR006073">
    <property type="entry name" value="GTP-bd"/>
</dbReference>
<dbReference type="InterPro" id="IPR040644">
    <property type="entry name" value="HydF_tetramer"/>
</dbReference>
<dbReference type="Proteomes" id="UP000260649">
    <property type="component" value="Unassembled WGS sequence"/>
</dbReference>
<keyword evidence="2" id="KW-0342">GTP-binding</keyword>
<dbReference type="PANTHER" id="PTHR42714">
    <property type="entry name" value="TRNA MODIFICATION GTPASE GTPBP3"/>
    <property type="match status" value="1"/>
</dbReference>
<dbReference type="Gene3D" id="3.40.50.11420">
    <property type="match status" value="1"/>
</dbReference>
<feature type="domain" description="G" evidence="3">
    <location>
        <begin position="14"/>
        <end position="124"/>
    </location>
</feature>
<accession>A0A3E2B6V7</accession>
<gene>
    <name evidence="6" type="primary">hydF</name>
    <name evidence="6" type="ORF">DV520_00905</name>
</gene>
<dbReference type="NCBIfam" id="TIGR00231">
    <property type="entry name" value="small_GTP"/>
    <property type="match status" value="1"/>
</dbReference>
<evidence type="ECO:0000256" key="1">
    <source>
        <dbReference type="ARBA" id="ARBA00022741"/>
    </source>
</evidence>
<dbReference type="GO" id="GO:0002098">
    <property type="term" value="P:tRNA wobble uridine modification"/>
    <property type="evidence" value="ECO:0007669"/>
    <property type="project" value="TreeGrafter"/>
</dbReference>
<dbReference type="OrthoDB" id="9811338at2"/>
<feature type="domain" description="Hydrogen maturase F tetramerization" evidence="5">
    <location>
        <begin position="281"/>
        <end position="393"/>
    </location>
</feature>
<dbReference type="GO" id="GO:0005525">
    <property type="term" value="F:GTP binding"/>
    <property type="evidence" value="ECO:0007669"/>
    <property type="project" value="UniProtKB-KW"/>
</dbReference>
<sequence length="397" mass="43454">MGLQDTPRANRPHIGLFGNRNAGKSSLLNAITGQAKSLVSPVEGTTTDLVYQTFELERLGPVVFIDTAGLDDTGPLGTLRVEKTRQAVDTMDLAILVLTGPMKEELSWFQWLQEKKVPILPVLNQCDRMENVPAVQAYLSQQLGGLPVFPVSAKTGEQIPQLRQAIAQALPDDFWELTITGSLAQPGDLVLLVMPQDLQAPKGRLILPQVQTMRELLDKRCSVMSCTADCLEATLEALRIPPKLIITDSQVFPSVWKAKPAESLLTSFSILFAGYKGDIQTFLHGAKAIASLTENSTVLIAEACAHAPTTEDIGREKIPRLLRQRVGQGLSFTFLRGNDFPQDLSPYDLIIHCGACMFNRRHVIHRIAQANAQGIPISNYGVVLAYLTGILDQVSHT</sequence>
<dbReference type="NCBIfam" id="TIGR03918">
    <property type="entry name" value="GTP_HydF"/>
    <property type="match status" value="1"/>
</dbReference>
<dbReference type="CDD" id="cd00880">
    <property type="entry name" value="Era_like"/>
    <property type="match status" value="1"/>
</dbReference>
<keyword evidence="1" id="KW-0547">Nucleotide-binding</keyword>
<dbReference type="RefSeq" id="WP_117141473.1">
    <property type="nucleotide sequence ID" value="NZ_CAKXKJ010000012.1"/>
</dbReference>
<dbReference type="Pfam" id="PF18133">
    <property type="entry name" value="HydF_tetramer"/>
    <property type="match status" value="1"/>
</dbReference>
<evidence type="ECO:0000259" key="4">
    <source>
        <dbReference type="Pfam" id="PF18128"/>
    </source>
</evidence>
<evidence type="ECO:0000256" key="2">
    <source>
        <dbReference type="ARBA" id="ARBA00023134"/>
    </source>
</evidence>
<dbReference type="InterPro" id="IPR041606">
    <property type="entry name" value="HydF_dimer"/>
</dbReference>
<dbReference type="GeneID" id="97994292"/>
<dbReference type="Gene3D" id="3.40.50.11410">
    <property type="match status" value="1"/>
</dbReference>
<protein>
    <submittedName>
        <fullName evidence="6">[FeFe] hydrogenase H-cluster maturation GTPase HydF</fullName>
    </submittedName>
</protein>
<reference evidence="6 7" key="1">
    <citation type="submission" date="2018-07" db="EMBL/GenBank/DDBJ databases">
        <title>GABA Modulating Bacteria of the Human Gut Microbiota.</title>
        <authorList>
            <person name="Strandwitz P."/>
            <person name="Kim K.H."/>
            <person name="Terekhova D."/>
            <person name="Liu J.K."/>
            <person name="Sharma A."/>
            <person name="Levering J."/>
            <person name="Mcdonald D."/>
            <person name="Dietrich D."/>
            <person name="Ramadhar T.R."/>
            <person name="Lekbua A."/>
            <person name="Mroue N."/>
            <person name="Liston C."/>
            <person name="Stewart E.J."/>
            <person name="Dubin M.J."/>
            <person name="Zengler K."/>
            <person name="Knight R."/>
            <person name="Gilbert J.A."/>
            <person name="Clardy J."/>
            <person name="Lewis K."/>
        </authorList>
    </citation>
    <scope>NUCLEOTIDE SEQUENCE [LARGE SCALE GENOMIC DNA]</scope>
    <source>
        <strain evidence="6 7">KLE1738</strain>
    </source>
</reference>